<dbReference type="Proteomes" id="UP000297739">
    <property type="component" value="Unassembled WGS sequence"/>
</dbReference>
<dbReference type="NCBIfam" id="TIGR04183">
    <property type="entry name" value="Por_Secre_tail"/>
    <property type="match status" value="1"/>
</dbReference>
<dbReference type="Gene3D" id="2.40.128.720">
    <property type="match status" value="2"/>
</dbReference>
<evidence type="ECO:0000256" key="1">
    <source>
        <dbReference type="SAM" id="SignalP"/>
    </source>
</evidence>
<keyword evidence="1" id="KW-0732">Signal</keyword>
<sequence>MKQFVPIALTAALLTASFGSFAQCKHPAKGLKIHAAQQQRQHNRLEGRQGTHSGVAARGLQATAVTLPGRRVDHYWDDQTNRWGDGSIETYSYNAQGKPTQIINTDSVTNTPRSKDLLAYNGQGRITQRVQQSWNGSAYENSYRDLYTYDAQGQRIQTIYSYWSSNAWVLGGGYRSVNTYNSAGVLTSETEESLDPTTSIWEPEYRVLYTVNSNNQWSEIVFQEWENGAYVNEGRERNIVWHDWAKRLPTSSESQEWDAATTSWDNAYRYSTTYQPNGSNVTITQRVLSANILVNDDRHTYTNDNFGNEVLHLGENWVNNAWVTDHAYRQLISYTATNEVRRSVEQEYNTTTTRYDNSYLTTFGNFVTLAARRATGLEAATSLYPNPTLTTTTVTVSGLREQGAVQAEVVNTLGQVVETLTLRAQQGTISQQVNLAALPSGVYTLRLHTAEGTIAKRVVKN</sequence>
<feature type="domain" description="Secretion system C-terminal sorting" evidence="2">
    <location>
        <begin position="383"/>
        <end position="459"/>
    </location>
</feature>
<comment type="caution">
    <text evidence="3">The sequence shown here is derived from an EMBL/GenBank/DDBJ whole genome shotgun (WGS) entry which is preliminary data.</text>
</comment>
<protein>
    <submittedName>
        <fullName evidence="3">T9SS type A sorting domain-containing protein</fullName>
    </submittedName>
</protein>
<gene>
    <name evidence="3" type="ORF">E5J99_12070</name>
</gene>
<reference evidence="3 4" key="1">
    <citation type="submission" date="2019-04" db="EMBL/GenBank/DDBJ databases">
        <authorList>
            <person name="Feng G."/>
            <person name="Zhang J."/>
            <person name="Zhu H."/>
        </authorList>
    </citation>
    <scope>NUCLEOTIDE SEQUENCE [LARGE SCALE GENOMIC DNA]</scope>
    <source>
        <strain evidence="3 4">JCM 17223</strain>
    </source>
</reference>
<accession>A0A4Z0PLM1</accession>
<dbReference type="RefSeq" id="WP_135498063.1">
    <property type="nucleotide sequence ID" value="NZ_SRLD01000022.1"/>
</dbReference>
<evidence type="ECO:0000313" key="4">
    <source>
        <dbReference type="Proteomes" id="UP000297739"/>
    </source>
</evidence>
<dbReference type="InterPro" id="IPR026444">
    <property type="entry name" value="Secre_tail"/>
</dbReference>
<dbReference type="AlphaFoldDB" id="A0A4Z0PLM1"/>
<evidence type="ECO:0000259" key="2">
    <source>
        <dbReference type="Pfam" id="PF18962"/>
    </source>
</evidence>
<dbReference type="EMBL" id="SRLD01000022">
    <property type="protein sequence ID" value="TGE15531.1"/>
    <property type="molecule type" value="Genomic_DNA"/>
</dbReference>
<organism evidence="3 4">
    <name type="scientific">Hymenobacter elongatus</name>
    <dbReference type="NCBI Taxonomy" id="877208"/>
    <lineage>
        <taxon>Bacteria</taxon>
        <taxon>Pseudomonadati</taxon>
        <taxon>Bacteroidota</taxon>
        <taxon>Cytophagia</taxon>
        <taxon>Cytophagales</taxon>
        <taxon>Hymenobacteraceae</taxon>
        <taxon>Hymenobacter</taxon>
    </lineage>
</organism>
<dbReference type="Pfam" id="PF18962">
    <property type="entry name" value="Por_Secre_tail"/>
    <property type="match status" value="1"/>
</dbReference>
<keyword evidence="4" id="KW-1185">Reference proteome</keyword>
<feature type="chain" id="PRO_5021508935" evidence="1">
    <location>
        <begin position="23"/>
        <end position="461"/>
    </location>
</feature>
<evidence type="ECO:0000313" key="3">
    <source>
        <dbReference type="EMBL" id="TGE15531.1"/>
    </source>
</evidence>
<dbReference type="OrthoDB" id="873209at2"/>
<name>A0A4Z0PLM1_9BACT</name>
<proteinExistence type="predicted"/>
<feature type="signal peptide" evidence="1">
    <location>
        <begin position="1"/>
        <end position="22"/>
    </location>
</feature>